<dbReference type="RefSeq" id="WP_157303074.1">
    <property type="nucleotide sequence ID" value="NZ_BAAAZB010000021.1"/>
</dbReference>
<evidence type="ECO:0000313" key="2">
    <source>
        <dbReference type="Proteomes" id="UP000468388"/>
    </source>
</evidence>
<proteinExistence type="predicted"/>
<dbReference type="EMBL" id="WRXO01000010">
    <property type="protein sequence ID" value="MVT44285.1"/>
    <property type="molecule type" value="Genomic_DNA"/>
</dbReference>
<dbReference type="PROSITE" id="PS51257">
    <property type="entry name" value="PROKAR_LIPOPROTEIN"/>
    <property type="match status" value="1"/>
</dbReference>
<gene>
    <name evidence="1" type="ORF">GO495_27065</name>
</gene>
<dbReference type="AlphaFoldDB" id="A0A6N8JG47"/>
<accession>A0A6N8JG47</accession>
<organism evidence="1 2">
    <name type="scientific">Chitinophaga oryziterrae</name>
    <dbReference type="NCBI Taxonomy" id="1031224"/>
    <lineage>
        <taxon>Bacteria</taxon>
        <taxon>Pseudomonadati</taxon>
        <taxon>Bacteroidota</taxon>
        <taxon>Chitinophagia</taxon>
        <taxon>Chitinophagales</taxon>
        <taxon>Chitinophagaceae</taxon>
        <taxon>Chitinophaga</taxon>
    </lineage>
</organism>
<sequence length="582" mass="63244">MTKNISKVLLTAVTAAVVFSACSKLPEQSKYIPKTAGVVLNINSKEISKKLITNGITMDKLFTAVQEKDTANAAAKAWKDAENSGVDLQSNFFLSVVFNSSQQSYVSMTGGLKDATKFEAYLKKNIANYSLKTKKDFQYVWEEDQHAVIGWNKETVIYVKGIDADKLKSGMPGGAAPAYPGTDAEAVDSAVAAPARVVTSVASAEEDTWVAETDHLFHLKKEETAGTIEAFKDLLKGDADVSVYMNPEPIYSTQATMIPANLKEIISGSYYTGAVNFDKGKIVMEGSSYVGKELAAIYKKYGTQEADLDMLEKYPSSNITGFLVYGFDFRMLGDIIKSTGMDGIVNMTLHSSGLTMDDILAAFKGQMVFVASDFAVSKKPNPYFPEDSITNPSAKWIFAMKVGDKTAFNKVMASPMLGGMFTKQGDHYVMTQQMPGVPSVSITDKLVTVASDNDVLTQYLDGKSKAGGLDNSFVSKIKGNPLGGYVNVEKIVNNIPDEEVPADGKELAVQFKNLLKDATILSEKFDGKVQRSHMVLNFKNENENSLVQLVNLGTNVAKYMQDKKKKEAAEAITADTTAAIVH</sequence>
<evidence type="ECO:0000313" key="1">
    <source>
        <dbReference type="EMBL" id="MVT44285.1"/>
    </source>
</evidence>
<keyword evidence="2" id="KW-1185">Reference proteome</keyword>
<dbReference type="OrthoDB" id="609910at2"/>
<comment type="caution">
    <text evidence="1">The sequence shown here is derived from an EMBL/GenBank/DDBJ whole genome shotgun (WGS) entry which is preliminary data.</text>
</comment>
<reference evidence="1 2" key="1">
    <citation type="submission" date="2019-12" db="EMBL/GenBank/DDBJ databases">
        <title>The draft genomic sequence of strain Chitinophaga oryziterrae JCM 16595.</title>
        <authorList>
            <person name="Zhang X."/>
        </authorList>
    </citation>
    <scope>NUCLEOTIDE SEQUENCE [LARGE SCALE GENOMIC DNA]</scope>
    <source>
        <strain evidence="1 2">JCM 16595</strain>
    </source>
</reference>
<protein>
    <submittedName>
        <fullName evidence="1">DUF4836 family protein</fullName>
    </submittedName>
</protein>
<name>A0A6N8JG47_9BACT</name>
<dbReference type="Proteomes" id="UP000468388">
    <property type="component" value="Unassembled WGS sequence"/>
</dbReference>